<evidence type="ECO:0000256" key="3">
    <source>
        <dbReference type="HAMAP-Rule" id="MF_01660"/>
    </source>
</evidence>
<dbReference type="RefSeq" id="WP_038480911.1">
    <property type="nucleotide sequence ID" value="NZ_CP009451.1"/>
</dbReference>
<dbReference type="NCBIfam" id="NF008340">
    <property type="entry name" value="PRK11126.1"/>
    <property type="match status" value="1"/>
</dbReference>
<dbReference type="InterPro" id="IPR000073">
    <property type="entry name" value="AB_hydrolase_1"/>
</dbReference>
<comment type="similarity">
    <text evidence="3">Belongs to the AB hydrolase superfamily. MenH family.</text>
</comment>
<evidence type="ECO:0000313" key="7">
    <source>
        <dbReference type="Proteomes" id="UP000029481"/>
    </source>
</evidence>
<evidence type="ECO:0000256" key="4">
    <source>
        <dbReference type="NCBIfam" id="TIGR03695"/>
    </source>
</evidence>
<dbReference type="GO" id="GO:0070205">
    <property type="term" value="F:2-succinyl-6-hydroxy-2,4-cyclohexadiene-1-carboxylate synthase activity"/>
    <property type="evidence" value="ECO:0007669"/>
    <property type="project" value="UniProtKB-UniRule"/>
</dbReference>
<evidence type="ECO:0000259" key="5">
    <source>
        <dbReference type="Pfam" id="PF00561"/>
    </source>
</evidence>
<dbReference type="Pfam" id="PF00561">
    <property type="entry name" value="Abhydrolase_1"/>
    <property type="match status" value="1"/>
</dbReference>
<comment type="subunit">
    <text evidence="3">Monomer.</text>
</comment>
<dbReference type="OrthoDB" id="9808398at2"/>
<organism evidence="6 7">
    <name type="scientific">Cedecea neteri</name>
    <dbReference type="NCBI Taxonomy" id="158822"/>
    <lineage>
        <taxon>Bacteria</taxon>
        <taxon>Pseudomonadati</taxon>
        <taxon>Pseudomonadota</taxon>
        <taxon>Gammaproteobacteria</taxon>
        <taxon>Enterobacterales</taxon>
        <taxon>Enterobacteriaceae</taxon>
        <taxon>Cedecea</taxon>
    </lineage>
</organism>
<comment type="function">
    <text evidence="3">Catalyzes a proton abstraction reaction that results in 2,5-elimination of pyruvate from 2-succinyl-5-enolpyruvyl-6-hydroxy-3-cyclohexene-1-carboxylate (SEPHCHC) and the formation of 2-succinyl-6-hydroxy-2,4-cyclohexadiene-1-carboxylate (SHCHC).</text>
</comment>
<keyword evidence="1 3" id="KW-0474">Menaquinone biosynthesis</keyword>
<dbReference type="PANTHER" id="PTHR42916:SF1">
    <property type="entry name" value="PROTEIN PHYLLO, CHLOROPLASTIC"/>
    <property type="match status" value="1"/>
</dbReference>
<dbReference type="Proteomes" id="UP000029481">
    <property type="component" value="Chromosome"/>
</dbReference>
<sequence>MILHAVPHLGHRSTLPWIVWLHGFLGSHQEWQEFEPHFPDWSQLRIDLPGHGGSAAVRVQNFAGVDSALRNTLKHHGIDSYWLVGYSLGGRIAMYHASRPESKGLRGLVVEGGHPGLNGEAEREARALSDSHWAQRLMHENFQAVLNDWYQQPVFRSLSREQRAELVALRVQNNPQALARMLEATSLASQPDLREPLSRLAVPFHYLCGERDEKFRAVAAELRCSLALISGAGHNAHREAPAAFSSALLTLFRHYDL</sequence>
<gene>
    <name evidence="3" type="primary">menH</name>
    <name evidence="6" type="ORF">JT31_19565</name>
</gene>
<evidence type="ECO:0000313" key="6">
    <source>
        <dbReference type="EMBL" id="AIR06732.1"/>
    </source>
</evidence>
<evidence type="ECO:0000256" key="2">
    <source>
        <dbReference type="ARBA" id="ARBA00023239"/>
    </source>
</evidence>
<reference evidence="6 7" key="1">
    <citation type="submission" date="2014-09" db="EMBL/GenBank/DDBJ databases">
        <title>Cedecea neteri SSMD04 Genome Sequencing.</title>
        <authorList>
            <person name="Tan J.-Y."/>
        </authorList>
    </citation>
    <scope>NUCLEOTIDE SEQUENCE [LARGE SCALE GENOMIC DNA]</scope>
    <source>
        <strain evidence="6 7">SSMD04</strain>
    </source>
</reference>
<comment type="pathway">
    <text evidence="3">Quinol/quinone metabolism; menaquinone biosynthesis.</text>
</comment>
<dbReference type="InterPro" id="IPR022485">
    <property type="entry name" value="SHCHC_synthase_MenH"/>
</dbReference>
<accession>A0A089Q223</accession>
<dbReference type="UniPathway" id="UPA01057">
    <property type="reaction ID" value="UER00900"/>
</dbReference>
<protein>
    <recommendedName>
        <fullName evidence="3 4">2-succinyl-6-hydroxy-2,4-cyclohexadiene-1-carboxylate synthase</fullName>
        <shortName evidence="3">SHCHC synthase</shortName>
        <ecNumber evidence="3 4">4.2.99.20</ecNumber>
    </recommendedName>
</protein>
<dbReference type="NCBIfam" id="TIGR03695">
    <property type="entry name" value="menH_SHCHC"/>
    <property type="match status" value="1"/>
</dbReference>
<keyword evidence="7" id="KW-1185">Reference proteome</keyword>
<feature type="domain" description="AB hydrolase-1" evidence="5">
    <location>
        <begin position="16"/>
        <end position="237"/>
    </location>
</feature>
<dbReference type="GO" id="GO:0009234">
    <property type="term" value="P:menaquinone biosynthetic process"/>
    <property type="evidence" value="ECO:0007669"/>
    <property type="project" value="UniProtKB-UniRule"/>
</dbReference>
<dbReference type="EC" id="4.2.99.20" evidence="3 4"/>
<dbReference type="InterPro" id="IPR029058">
    <property type="entry name" value="AB_hydrolase_fold"/>
</dbReference>
<evidence type="ECO:0000256" key="1">
    <source>
        <dbReference type="ARBA" id="ARBA00022428"/>
    </source>
</evidence>
<dbReference type="EMBL" id="CP009451">
    <property type="protein sequence ID" value="AIR06732.1"/>
    <property type="molecule type" value="Genomic_DNA"/>
</dbReference>
<dbReference type="HAMAP" id="MF_01660">
    <property type="entry name" value="MenH"/>
    <property type="match status" value="1"/>
</dbReference>
<dbReference type="KEGG" id="cnt:JT31_19565"/>
<dbReference type="UniPathway" id="UPA00079"/>
<name>A0A089Q223_9ENTR</name>
<dbReference type="Gene3D" id="3.40.50.1820">
    <property type="entry name" value="alpha/beta hydrolase"/>
    <property type="match status" value="1"/>
</dbReference>
<proteinExistence type="inferred from homology"/>
<comment type="pathway">
    <text evidence="3">Quinol/quinone metabolism; 1,4-dihydroxy-2-naphthoate biosynthesis; 1,4-dihydroxy-2-naphthoate from chorismate: step 3/7.</text>
</comment>
<dbReference type="PANTHER" id="PTHR42916">
    <property type="entry name" value="2-SUCCINYL-5-ENOLPYRUVYL-6-HYDROXY-3-CYCLOHEXENE-1-CARBOXYLATE SYNTHASE"/>
    <property type="match status" value="1"/>
</dbReference>
<keyword evidence="2 3" id="KW-0456">Lyase</keyword>
<comment type="catalytic activity">
    <reaction evidence="3">
        <text>5-enolpyruvoyl-6-hydroxy-2-succinyl-cyclohex-3-ene-1-carboxylate = (1R,6R)-6-hydroxy-2-succinyl-cyclohexa-2,4-diene-1-carboxylate + pyruvate</text>
        <dbReference type="Rhea" id="RHEA:25597"/>
        <dbReference type="ChEBI" id="CHEBI:15361"/>
        <dbReference type="ChEBI" id="CHEBI:58689"/>
        <dbReference type="ChEBI" id="CHEBI:58818"/>
        <dbReference type="EC" id="4.2.99.20"/>
    </reaction>
</comment>
<dbReference type="AlphaFoldDB" id="A0A089Q223"/>
<dbReference type="SUPFAM" id="SSF53474">
    <property type="entry name" value="alpha/beta-Hydrolases"/>
    <property type="match status" value="1"/>
</dbReference>